<keyword evidence="4 5" id="KW-0472">Membrane</keyword>
<keyword evidence="2 5" id="KW-0812">Transmembrane</keyword>
<feature type="transmembrane region" description="Helical" evidence="5">
    <location>
        <begin position="201"/>
        <end position="230"/>
    </location>
</feature>
<comment type="caution">
    <text evidence="7">The sequence shown here is derived from an EMBL/GenBank/DDBJ whole genome shotgun (WGS) entry which is preliminary data.</text>
</comment>
<feature type="transmembrane region" description="Helical" evidence="5">
    <location>
        <begin position="321"/>
        <end position="341"/>
    </location>
</feature>
<comment type="subcellular location">
    <subcellularLocation>
        <location evidence="1">Membrane</location>
        <topology evidence="1">Multi-pass membrane protein</topology>
    </subcellularLocation>
</comment>
<feature type="transmembrane region" description="Helical" evidence="5">
    <location>
        <begin position="167"/>
        <end position="189"/>
    </location>
</feature>
<evidence type="ECO:0000313" key="7">
    <source>
        <dbReference type="EMBL" id="OGG26788.1"/>
    </source>
</evidence>
<evidence type="ECO:0000256" key="2">
    <source>
        <dbReference type="ARBA" id="ARBA00022692"/>
    </source>
</evidence>
<dbReference type="InterPro" id="IPR007016">
    <property type="entry name" value="O-antigen_ligase-rel_domated"/>
</dbReference>
<dbReference type="PANTHER" id="PTHR37422:SF13">
    <property type="entry name" value="LIPOPOLYSACCHARIDE BIOSYNTHESIS PROTEIN PA4999-RELATED"/>
    <property type="match status" value="1"/>
</dbReference>
<feature type="transmembrane region" description="Helical" evidence="5">
    <location>
        <begin position="236"/>
        <end position="256"/>
    </location>
</feature>
<dbReference type="EMBL" id="MFJR01000007">
    <property type="protein sequence ID" value="OGG26788.1"/>
    <property type="molecule type" value="Genomic_DNA"/>
</dbReference>
<evidence type="ECO:0000313" key="8">
    <source>
        <dbReference type="Proteomes" id="UP000176609"/>
    </source>
</evidence>
<evidence type="ECO:0000259" key="6">
    <source>
        <dbReference type="Pfam" id="PF04932"/>
    </source>
</evidence>
<feature type="domain" description="O-antigen ligase-related" evidence="6">
    <location>
        <begin position="204"/>
        <end position="337"/>
    </location>
</feature>
<feature type="transmembrane region" description="Helical" evidence="5">
    <location>
        <begin position="353"/>
        <end position="373"/>
    </location>
</feature>
<dbReference type="GO" id="GO:0016020">
    <property type="term" value="C:membrane"/>
    <property type="evidence" value="ECO:0007669"/>
    <property type="project" value="UniProtKB-SubCell"/>
</dbReference>
<feature type="transmembrane region" description="Helical" evidence="5">
    <location>
        <begin position="93"/>
        <end position="115"/>
    </location>
</feature>
<sequence length="389" mass="44670">MIRAKILRILLFLSFTTLVIGPLGMIPIDIPGVNIYLADIVLLLMIVVWIMNIFPLINLLKKEGILFSVLPFMSIALFSLIFSPIILTLQEKAIAFLYFIRFVCYFFYYITVVYLLKLKILKKSEIIHGLTISGLLLATFGWLQYFFYPDLRNLFYLGWDPHYKRIFGSYLDANYLGIILTLTLTLLFIKYKSKAGIWLARFGIFLTLMFTYSRSSYLALTVAGIIYLFAKGKVNLLKYLILVIFVSALILPRPSGESVKLERVFSLEQRLINWEQGFRILSQYPLVGIGFNTVRFAKFQYGYLESDYMTNHAGAGFDNSFLFVGVTTGLIGLAGFIYFLGKIYQRGGLLTKITLGSIIVHSLFLNTLFWPWVLQWLMLITAIDVKDDK</sequence>
<keyword evidence="3 5" id="KW-1133">Transmembrane helix</keyword>
<feature type="transmembrane region" description="Helical" evidence="5">
    <location>
        <begin position="277"/>
        <end position="301"/>
    </location>
</feature>
<dbReference type="Pfam" id="PF04932">
    <property type="entry name" value="Wzy_C"/>
    <property type="match status" value="1"/>
</dbReference>
<organism evidence="7 8">
    <name type="scientific">Candidatus Gottesmanbacteria bacterium RIFCSPLOWO2_01_FULL_39_12b</name>
    <dbReference type="NCBI Taxonomy" id="1798388"/>
    <lineage>
        <taxon>Bacteria</taxon>
        <taxon>Candidatus Gottesmaniibacteriota</taxon>
    </lineage>
</organism>
<dbReference type="PANTHER" id="PTHR37422">
    <property type="entry name" value="TEICHURONIC ACID BIOSYNTHESIS PROTEIN TUAE"/>
    <property type="match status" value="1"/>
</dbReference>
<feature type="transmembrane region" description="Helical" evidence="5">
    <location>
        <begin position="127"/>
        <end position="147"/>
    </location>
</feature>
<name>A0A1F6AQ46_9BACT</name>
<feature type="transmembrane region" description="Helical" evidence="5">
    <location>
        <begin position="35"/>
        <end position="57"/>
    </location>
</feature>
<dbReference type="AlphaFoldDB" id="A0A1F6AQ46"/>
<dbReference type="Proteomes" id="UP000176609">
    <property type="component" value="Unassembled WGS sequence"/>
</dbReference>
<evidence type="ECO:0000256" key="4">
    <source>
        <dbReference type="ARBA" id="ARBA00023136"/>
    </source>
</evidence>
<reference evidence="7 8" key="1">
    <citation type="journal article" date="2016" name="Nat. Commun.">
        <title>Thousands of microbial genomes shed light on interconnected biogeochemical processes in an aquifer system.</title>
        <authorList>
            <person name="Anantharaman K."/>
            <person name="Brown C.T."/>
            <person name="Hug L.A."/>
            <person name="Sharon I."/>
            <person name="Castelle C.J."/>
            <person name="Probst A.J."/>
            <person name="Thomas B.C."/>
            <person name="Singh A."/>
            <person name="Wilkins M.J."/>
            <person name="Karaoz U."/>
            <person name="Brodie E.L."/>
            <person name="Williams K.H."/>
            <person name="Hubbard S.S."/>
            <person name="Banfield J.F."/>
        </authorList>
    </citation>
    <scope>NUCLEOTIDE SEQUENCE [LARGE SCALE GENOMIC DNA]</scope>
</reference>
<dbReference type="InterPro" id="IPR051533">
    <property type="entry name" value="WaaL-like"/>
</dbReference>
<evidence type="ECO:0000256" key="3">
    <source>
        <dbReference type="ARBA" id="ARBA00022989"/>
    </source>
</evidence>
<evidence type="ECO:0000256" key="1">
    <source>
        <dbReference type="ARBA" id="ARBA00004141"/>
    </source>
</evidence>
<protein>
    <recommendedName>
        <fullName evidence="6">O-antigen ligase-related domain-containing protein</fullName>
    </recommendedName>
</protein>
<evidence type="ECO:0000256" key="5">
    <source>
        <dbReference type="SAM" id="Phobius"/>
    </source>
</evidence>
<gene>
    <name evidence="7" type="ORF">A2960_01295</name>
</gene>
<feature type="transmembrane region" description="Helical" evidence="5">
    <location>
        <begin position="64"/>
        <end position="87"/>
    </location>
</feature>
<proteinExistence type="predicted"/>
<accession>A0A1F6AQ46</accession>